<keyword evidence="2" id="KW-1185">Reference proteome</keyword>
<dbReference type="AlphaFoldDB" id="A0A4Y2IMC4"/>
<evidence type="ECO:0000313" key="1">
    <source>
        <dbReference type="EMBL" id="GBM78948.1"/>
    </source>
</evidence>
<protein>
    <submittedName>
        <fullName evidence="1">Uncharacterized protein</fullName>
    </submittedName>
</protein>
<dbReference type="EMBL" id="BGPR01002788">
    <property type="protein sequence ID" value="GBM78948.1"/>
    <property type="molecule type" value="Genomic_DNA"/>
</dbReference>
<gene>
    <name evidence="1" type="ORF">AVEN_40512_1</name>
</gene>
<reference evidence="1 2" key="1">
    <citation type="journal article" date="2019" name="Sci. Rep.">
        <title>Orb-weaving spider Araneus ventricosus genome elucidates the spidroin gene catalogue.</title>
        <authorList>
            <person name="Kono N."/>
            <person name="Nakamura H."/>
            <person name="Ohtoshi R."/>
            <person name="Moran D.A.P."/>
            <person name="Shinohara A."/>
            <person name="Yoshida Y."/>
            <person name="Fujiwara M."/>
            <person name="Mori M."/>
            <person name="Tomita M."/>
            <person name="Arakawa K."/>
        </authorList>
    </citation>
    <scope>NUCLEOTIDE SEQUENCE [LARGE SCALE GENOMIC DNA]</scope>
</reference>
<sequence length="174" mass="19363">MASLWGSIRESLGENTPAGCSSRRSGVLPNTTAVISDSKRKCPKFARGKTALTPTRPLVVRKKINALPTHSSRLELYKQESSIYRGKSEPSVKVPIKLGQYSSSSPRLFFLSLPPSFLSSKTPPNLPSLFDLDNQFFNGRLECGFTFLCYCFSTEGIYFWMGLVQGQFICYSLV</sequence>
<proteinExistence type="predicted"/>
<dbReference type="Proteomes" id="UP000499080">
    <property type="component" value="Unassembled WGS sequence"/>
</dbReference>
<organism evidence="1 2">
    <name type="scientific">Araneus ventricosus</name>
    <name type="common">Orbweaver spider</name>
    <name type="synonym">Epeira ventricosa</name>
    <dbReference type="NCBI Taxonomy" id="182803"/>
    <lineage>
        <taxon>Eukaryota</taxon>
        <taxon>Metazoa</taxon>
        <taxon>Ecdysozoa</taxon>
        <taxon>Arthropoda</taxon>
        <taxon>Chelicerata</taxon>
        <taxon>Arachnida</taxon>
        <taxon>Araneae</taxon>
        <taxon>Araneomorphae</taxon>
        <taxon>Entelegynae</taxon>
        <taxon>Araneoidea</taxon>
        <taxon>Araneidae</taxon>
        <taxon>Araneus</taxon>
    </lineage>
</organism>
<comment type="caution">
    <text evidence="1">The sequence shown here is derived from an EMBL/GenBank/DDBJ whole genome shotgun (WGS) entry which is preliminary data.</text>
</comment>
<evidence type="ECO:0000313" key="2">
    <source>
        <dbReference type="Proteomes" id="UP000499080"/>
    </source>
</evidence>
<name>A0A4Y2IMC4_ARAVE</name>
<accession>A0A4Y2IMC4</accession>